<dbReference type="RefSeq" id="XP_044714665.1">
    <property type="nucleotide sequence ID" value="XM_044870170.1"/>
</dbReference>
<feature type="region of interest" description="Disordered" evidence="1">
    <location>
        <begin position="198"/>
        <end position="232"/>
    </location>
</feature>
<evidence type="ECO:0000313" key="3">
    <source>
        <dbReference type="Proteomes" id="UP000824596"/>
    </source>
</evidence>
<evidence type="ECO:0000256" key="1">
    <source>
        <dbReference type="SAM" id="MobiDB-lite"/>
    </source>
</evidence>
<organism evidence="2 3">
    <name type="scientific">Hirsutella rhossiliensis</name>
    <dbReference type="NCBI Taxonomy" id="111463"/>
    <lineage>
        <taxon>Eukaryota</taxon>
        <taxon>Fungi</taxon>
        <taxon>Dikarya</taxon>
        <taxon>Ascomycota</taxon>
        <taxon>Pezizomycotina</taxon>
        <taxon>Sordariomycetes</taxon>
        <taxon>Hypocreomycetidae</taxon>
        <taxon>Hypocreales</taxon>
        <taxon>Ophiocordycipitaceae</taxon>
        <taxon>Hirsutella</taxon>
    </lineage>
</organism>
<accession>A0A9P8SC41</accession>
<keyword evidence="3" id="KW-1185">Reference proteome</keyword>
<name>A0A9P8SC41_9HYPO</name>
<sequence length="325" mass="38074">MKLWNKNKNYTGEPYDLFDYCIRIFMSLCYNIQLKPNQFHALLPHILADRAQMYYIDHISWTATFRQAYDSIKQHFDTEVNHAHYYTDWTRPTFTKLRMDNANATKSLQEVLQLLFDKLQRCQRALGREFADEVHLRTTLINACRGVPELQHALFKPSNKIEALFADLRSSIETHLARGTNPQYAQDDNQQYYLDRRYNNNRERGSGYRGSRDFKGQSYNRGRFNQRPQGNNNRPWTRKCFVCNKEGCWSTKHTAEERQKAKSQYVAHCHFTGTPVELAAYVTDYEGIEGDPLTMTATGMRIRMTMLTRNSGKQVKCSASKRSTI</sequence>
<dbReference type="GeneID" id="68360828"/>
<dbReference type="OrthoDB" id="4948765at2759"/>
<reference evidence="2" key="1">
    <citation type="submission" date="2021-09" db="EMBL/GenBank/DDBJ databases">
        <title>A high-quality genome of the endoparasitic fungus Hirsutella rhossiliensis with a comparison of Hirsutella genomes reveals transposable elements contributing to genome size variation.</title>
        <authorList>
            <person name="Lin R."/>
            <person name="Jiao Y."/>
            <person name="Sun X."/>
            <person name="Ling J."/>
            <person name="Xie B."/>
            <person name="Cheng X."/>
        </authorList>
    </citation>
    <scope>NUCLEOTIDE SEQUENCE</scope>
    <source>
        <strain evidence="2">HR02</strain>
    </source>
</reference>
<comment type="caution">
    <text evidence="2">The sequence shown here is derived from an EMBL/GenBank/DDBJ whole genome shotgun (WGS) entry which is preliminary data.</text>
</comment>
<gene>
    <name evidence="2" type="ORF">HRG_11700</name>
</gene>
<dbReference type="AlphaFoldDB" id="A0A9P8SC41"/>
<dbReference type="EMBL" id="JAIZPD010000022">
    <property type="protein sequence ID" value="KAH0957151.1"/>
    <property type="molecule type" value="Genomic_DNA"/>
</dbReference>
<proteinExistence type="predicted"/>
<feature type="compositionally biased region" description="Basic and acidic residues" evidence="1">
    <location>
        <begin position="198"/>
        <end position="215"/>
    </location>
</feature>
<protein>
    <submittedName>
        <fullName evidence="2">Uncharacterized protein</fullName>
    </submittedName>
</protein>
<evidence type="ECO:0000313" key="2">
    <source>
        <dbReference type="EMBL" id="KAH0957151.1"/>
    </source>
</evidence>
<dbReference type="Proteomes" id="UP000824596">
    <property type="component" value="Unassembled WGS sequence"/>
</dbReference>